<dbReference type="Pfam" id="PF00884">
    <property type="entry name" value="Sulfatase"/>
    <property type="match status" value="1"/>
</dbReference>
<dbReference type="SUPFAM" id="SSF53649">
    <property type="entry name" value="Alkaline phosphatase-like"/>
    <property type="match status" value="1"/>
</dbReference>
<dbReference type="STRING" id="1447883.A0A2B7WGE5"/>
<evidence type="ECO:0000259" key="3">
    <source>
        <dbReference type="Pfam" id="PF00884"/>
    </source>
</evidence>
<feature type="transmembrane region" description="Helical" evidence="2">
    <location>
        <begin position="184"/>
        <end position="204"/>
    </location>
</feature>
<organism evidence="4 5">
    <name type="scientific">Polytolypa hystricis (strain UAMH7299)</name>
    <dbReference type="NCBI Taxonomy" id="1447883"/>
    <lineage>
        <taxon>Eukaryota</taxon>
        <taxon>Fungi</taxon>
        <taxon>Dikarya</taxon>
        <taxon>Ascomycota</taxon>
        <taxon>Pezizomycotina</taxon>
        <taxon>Eurotiomycetes</taxon>
        <taxon>Eurotiomycetidae</taxon>
        <taxon>Onygenales</taxon>
        <taxon>Onygenales incertae sedis</taxon>
        <taxon>Polytolypa</taxon>
    </lineage>
</organism>
<accession>A0A2B7WGE5</accession>
<dbReference type="InterPro" id="IPR000917">
    <property type="entry name" value="Sulfatase_N"/>
</dbReference>
<reference evidence="4 5" key="1">
    <citation type="submission" date="2017-10" db="EMBL/GenBank/DDBJ databases">
        <title>Comparative genomics in systemic dimorphic fungi from Ajellomycetaceae.</title>
        <authorList>
            <person name="Munoz J.F."/>
            <person name="Mcewen J.G."/>
            <person name="Clay O.K."/>
            <person name="Cuomo C.A."/>
        </authorList>
    </citation>
    <scope>NUCLEOTIDE SEQUENCE [LARGE SCALE GENOMIC DNA]</scope>
    <source>
        <strain evidence="4 5">UAMH7299</strain>
    </source>
</reference>
<feature type="compositionally biased region" description="Polar residues" evidence="1">
    <location>
        <begin position="418"/>
        <end position="428"/>
    </location>
</feature>
<feature type="transmembrane region" description="Helical" evidence="2">
    <location>
        <begin position="70"/>
        <end position="98"/>
    </location>
</feature>
<gene>
    <name evidence="4" type="ORF">AJ80_09924</name>
</gene>
<feature type="transmembrane region" description="Helical" evidence="2">
    <location>
        <begin position="12"/>
        <end position="30"/>
    </location>
</feature>
<dbReference type="InterPro" id="IPR017850">
    <property type="entry name" value="Alkaline_phosphatase_core_sf"/>
</dbReference>
<evidence type="ECO:0000313" key="4">
    <source>
        <dbReference type="EMBL" id="PGG95678.1"/>
    </source>
</evidence>
<dbReference type="AlphaFoldDB" id="A0A2B7WGE5"/>
<keyword evidence="2" id="KW-0812">Transmembrane</keyword>
<keyword evidence="5" id="KW-1185">Reference proteome</keyword>
<name>A0A2B7WGE5_POLH7</name>
<feature type="transmembrane region" description="Helical" evidence="2">
    <location>
        <begin position="42"/>
        <end position="63"/>
    </location>
</feature>
<keyword evidence="2" id="KW-1133">Transmembrane helix</keyword>
<protein>
    <recommendedName>
        <fullName evidence="3">Sulfatase N-terminal domain-containing protein</fullName>
    </recommendedName>
</protein>
<feature type="region of interest" description="Disordered" evidence="1">
    <location>
        <begin position="307"/>
        <end position="329"/>
    </location>
</feature>
<dbReference type="EMBL" id="PDNA01000411">
    <property type="protein sequence ID" value="PGG95678.1"/>
    <property type="molecule type" value="Genomic_DNA"/>
</dbReference>
<evidence type="ECO:0000313" key="5">
    <source>
        <dbReference type="Proteomes" id="UP000224634"/>
    </source>
</evidence>
<comment type="caution">
    <text evidence="4">The sequence shown here is derived from an EMBL/GenBank/DDBJ whole genome shotgun (WGS) entry which is preliminary data.</text>
</comment>
<evidence type="ECO:0000256" key="1">
    <source>
        <dbReference type="SAM" id="MobiDB-lite"/>
    </source>
</evidence>
<dbReference type="InterPro" id="IPR052701">
    <property type="entry name" value="GAG_Ulvan_Degrading_Sulfatases"/>
</dbReference>
<dbReference type="OrthoDB" id="96314at2759"/>
<dbReference type="PANTHER" id="PTHR43751:SF3">
    <property type="entry name" value="SULFATASE N-TERMINAL DOMAIN-CONTAINING PROTEIN"/>
    <property type="match status" value="1"/>
</dbReference>
<proteinExistence type="predicted"/>
<dbReference type="Proteomes" id="UP000224634">
    <property type="component" value="Unassembled WGS sequence"/>
</dbReference>
<keyword evidence="2" id="KW-0472">Membrane</keyword>
<evidence type="ECO:0000256" key="2">
    <source>
        <dbReference type="SAM" id="Phobius"/>
    </source>
</evidence>
<dbReference type="PANTHER" id="PTHR43751">
    <property type="entry name" value="SULFATASE"/>
    <property type="match status" value="1"/>
</dbReference>
<feature type="region of interest" description="Disordered" evidence="1">
    <location>
        <begin position="418"/>
        <end position="444"/>
    </location>
</feature>
<feature type="compositionally biased region" description="Basic and acidic residues" evidence="1">
    <location>
        <begin position="316"/>
        <end position="327"/>
    </location>
</feature>
<feature type="transmembrane region" description="Helical" evidence="2">
    <location>
        <begin position="118"/>
        <end position="147"/>
    </location>
</feature>
<feature type="domain" description="Sulfatase N-terminal" evidence="3">
    <location>
        <begin position="532"/>
        <end position="726"/>
    </location>
</feature>
<dbReference type="Gene3D" id="3.40.720.10">
    <property type="entry name" value="Alkaline Phosphatase, subunit A"/>
    <property type="match status" value="1"/>
</dbReference>
<sequence>MNTPSFRLSRPFVFSVVVVAPLASKFLHLFQHVGSIPSLRFILFFPTFFIQDCFLVIVARLLLHGSTGTLPLIGLCIASFLSVVLLFAAAAQIGFYYVTGGEIQWDATSNVAGDPAAVRLMMSGIGPVSIAGLFLLLLSVLVTPVLFNKVGGWLLSVYKLVSPASWDTLLPLVQKSDSSHKRVFRLWPLCMFTTILALTVLQLTRPSTPYDHMSLTLPFAMTKIFYTKKIDECAMQTLPNGQSFPLPDLVKEEFWEVPRDSYKGWAPGQKSFFARQYAEWRPGWLPEKVPAGFFRWDPDTPITWDKNFKNNSTAGGKKDKCSSDGKPTHYNPVADPLRITNLDLEPYEALQEALQDPSVIISHVVLVTLESARKDLFPIKEGSYLYNQIIKSHGEKKTKAEINKDLAKLTTVAEQITGENFQSQPTNHSQKRSPSDGVWQDNAGPGMGGINVIGGLTGSSLSFKSVLGSHCGVGPLPEDFLEEVNGDIYQPCIPQILNLFNHGKEDAEKDDEEHRDSVLKRKWRSVFAQSITDHYDRQDVLNEHMSFDETIVRDNLDDKESKYYPPSEPELNYFGYSEHQIKPYIRDLIADAVEKKQRLFLSHMTSTTHHPWKVPEEFNSTEYMGSEGSHEHLNSYLNAVRFDDIWLGELLGLLDDAGISNETLVVVVGDHGQAFEEDSEKTGTYENSHISNFRVPLLFRHPHLPRVQVHANATSMSIIPTILDLLINTNSLDKSDKAAASDLIHEYEAQSLLRPYKPQHNGRQAWNFGIINAGGSLLAITSAAVPYRLVIPLSKDYQFRFTNLEKDPNELHPSEEWTLDDMFARVSRYHGEAAAKWVAEADAIGRWWAKERHRLYHYHGKK</sequence>